<sequence length="408" mass="45665">MDEYFCSLCGGPFYAPERTKAGPDDPDKEAQTLVEGDDDFEHHYDGKKVSKEELLWLRRLRVIARYNDEREDGRVYPEGMSGCEGYWISGIGYECSLNEATVPYLYEAALPEDRNQYVFDEDQVEANLTVYGEFGNGEPRKMWSYPFHDACFQILAAALAFKEGQLDDSTSIPWNVLHHVFGTHCEADCGVDFALRLDYEHNCIEQYWTTRRGDEQYVSDPVNIRALRELLANPRSLVHNTSSPSKLSSAHTKLDTFARLPPELLFQLVSYLPNSAVASLRLASRSIAALPLETSQTFWLSRIAHLPYIVDADLEWTEGKGGDWREVFKTLKAAGRGEGELADALGFVNRRRIWKICIGLVEEAAALVAGGFKEADIDEGGDEHPEQDDSAGEDGSEGHDETEGGDAS</sequence>
<dbReference type="Proteomes" id="UP000030669">
    <property type="component" value="Unassembled WGS sequence"/>
</dbReference>
<dbReference type="GeneID" id="19299452"/>
<accession>S7RFS9</accession>
<dbReference type="OrthoDB" id="2886486at2759"/>
<reference evidence="3 4" key="1">
    <citation type="journal article" date="2012" name="Science">
        <title>The Paleozoic origin of enzymatic lignin decomposition reconstructed from 31 fungal genomes.</title>
        <authorList>
            <person name="Floudas D."/>
            <person name="Binder M."/>
            <person name="Riley R."/>
            <person name="Barry K."/>
            <person name="Blanchette R.A."/>
            <person name="Henrissat B."/>
            <person name="Martinez A.T."/>
            <person name="Otillar R."/>
            <person name="Spatafora J.W."/>
            <person name="Yadav J.S."/>
            <person name="Aerts A."/>
            <person name="Benoit I."/>
            <person name="Boyd A."/>
            <person name="Carlson A."/>
            <person name="Copeland A."/>
            <person name="Coutinho P.M."/>
            <person name="de Vries R.P."/>
            <person name="Ferreira P."/>
            <person name="Findley K."/>
            <person name="Foster B."/>
            <person name="Gaskell J."/>
            <person name="Glotzer D."/>
            <person name="Gorecki P."/>
            <person name="Heitman J."/>
            <person name="Hesse C."/>
            <person name="Hori C."/>
            <person name="Igarashi K."/>
            <person name="Jurgens J.A."/>
            <person name="Kallen N."/>
            <person name="Kersten P."/>
            <person name="Kohler A."/>
            <person name="Kuees U."/>
            <person name="Kumar T.K.A."/>
            <person name="Kuo A."/>
            <person name="LaButti K."/>
            <person name="Larrondo L.F."/>
            <person name="Lindquist E."/>
            <person name="Ling A."/>
            <person name="Lombard V."/>
            <person name="Lucas S."/>
            <person name="Lundell T."/>
            <person name="Martin R."/>
            <person name="McLaughlin D.J."/>
            <person name="Morgenstern I."/>
            <person name="Morin E."/>
            <person name="Murat C."/>
            <person name="Nagy L.G."/>
            <person name="Nolan M."/>
            <person name="Ohm R.A."/>
            <person name="Patyshakuliyeva A."/>
            <person name="Rokas A."/>
            <person name="Ruiz-Duenas F.J."/>
            <person name="Sabat G."/>
            <person name="Salamov A."/>
            <person name="Samejima M."/>
            <person name="Schmutz J."/>
            <person name="Slot J.C."/>
            <person name="St John F."/>
            <person name="Stenlid J."/>
            <person name="Sun H."/>
            <person name="Sun S."/>
            <person name="Syed K."/>
            <person name="Tsang A."/>
            <person name="Wiebenga A."/>
            <person name="Young D."/>
            <person name="Pisabarro A."/>
            <person name="Eastwood D.C."/>
            <person name="Martin F."/>
            <person name="Cullen D."/>
            <person name="Grigoriev I.V."/>
            <person name="Hibbett D.S."/>
        </authorList>
    </citation>
    <scope>NUCLEOTIDE SEQUENCE [LARGE SCALE GENOMIC DNA]</scope>
    <source>
        <strain evidence="3 4">ATCC 11539</strain>
    </source>
</reference>
<evidence type="ECO:0000313" key="4">
    <source>
        <dbReference type="Proteomes" id="UP000030669"/>
    </source>
</evidence>
<dbReference type="PROSITE" id="PS50181">
    <property type="entry name" value="FBOX"/>
    <property type="match status" value="1"/>
</dbReference>
<dbReference type="InterPro" id="IPR001810">
    <property type="entry name" value="F-box_dom"/>
</dbReference>
<dbReference type="EMBL" id="KB469306">
    <property type="protein sequence ID" value="EPQ53040.1"/>
    <property type="molecule type" value="Genomic_DNA"/>
</dbReference>
<dbReference type="SUPFAM" id="SSF81383">
    <property type="entry name" value="F-box domain"/>
    <property type="match status" value="1"/>
</dbReference>
<dbReference type="KEGG" id="gtr:GLOTRDRAFT_111830"/>
<dbReference type="AlphaFoldDB" id="S7RFS9"/>
<gene>
    <name evidence="3" type="ORF">GLOTRDRAFT_111830</name>
</gene>
<name>S7RFS9_GLOTA</name>
<feature type="compositionally biased region" description="Acidic residues" evidence="1">
    <location>
        <begin position="376"/>
        <end position="395"/>
    </location>
</feature>
<dbReference type="InterPro" id="IPR036047">
    <property type="entry name" value="F-box-like_dom_sf"/>
</dbReference>
<evidence type="ECO:0000313" key="3">
    <source>
        <dbReference type="EMBL" id="EPQ53040.1"/>
    </source>
</evidence>
<keyword evidence="4" id="KW-1185">Reference proteome</keyword>
<dbReference type="OMA" id="ANDFSHN"/>
<feature type="domain" description="F-box" evidence="2">
    <location>
        <begin position="254"/>
        <end position="302"/>
    </location>
</feature>
<organism evidence="3 4">
    <name type="scientific">Gloeophyllum trabeum (strain ATCC 11539 / FP-39264 / Madison 617)</name>
    <name type="common">Brown rot fungus</name>
    <dbReference type="NCBI Taxonomy" id="670483"/>
    <lineage>
        <taxon>Eukaryota</taxon>
        <taxon>Fungi</taxon>
        <taxon>Dikarya</taxon>
        <taxon>Basidiomycota</taxon>
        <taxon>Agaricomycotina</taxon>
        <taxon>Agaricomycetes</taxon>
        <taxon>Gloeophyllales</taxon>
        <taxon>Gloeophyllaceae</taxon>
        <taxon>Gloeophyllum</taxon>
    </lineage>
</organism>
<proteinExistence type="predicted"/>
<evidence type="ECO:0000256" key="1">
    <source>
        <dbReference type="SAM" id="MobiDB-lite"/>
    </source>
</evidence>
<protein>
    <recommendedName>
        <fullName evidence="2">F-box domain-containing protein</fullName>
    </recommendedName>
</protein>
<evidence type="ECO:0000259" key="2">
    <source>
        <dbReference type="PROSITE" id="PS50181"/>
    </source>
</evidence>
<dbReference type="RefSeq" id="XP_007868348.1">
    <property type="nucleotide sequence ID" value="XM_007870157.1"/>
</dbReference>
<feature type="region of interest" description="Disordered" evidence="1">
    <location>
        <begin position="375"/>
        <end position="408"/>
    </location>
</feature>
<dbReference type="eggNOG" id="ENOG502SGW6">
    <property type="taxonomic scope" value="Eukaryota"/>
</dbReference>
<dbReference type="HOGENOM" id="CLU_723568_0_0_1"/>